<organism evidence="2 3">
    <name type="scientific">Colwellia psychrerythraea (strain 34H / ATCC BAA-681)</name>
    <name type="common">Vibrio psychroerythus</name>
    <dbReference type="NCBI Taxonomy" id="167879"/>
    <lineage>
        <taxon>Bacteria</taxon>
        <taxon>Pseudomonadati</taxon>
        <taxon>Pseudomonadota</taxon>
        <taxon>Gammaproteobacteria</taxon>
        <taxon>Alteromonadales</taxon>
        <taxon>Colwelliaceae</taxon>
        <taxon>Colwellia</taxon>
    </lineage>
</organism>
<evidence type="ECO:0000256" key="1">
    <source>
        <dbReference type="SAM" id="SignalP"/>
    </source>
</evidence>
<feature type="chain" id="PRO_5004234266" evidence="1">
    <location>
        <begin position="20"/>
        <end position="110"/>
    </location>
</feature>
<dbReference type="KEGG" id="cps:CPS_1791"/>
<dbReference type="EMBL" id="CP000083">
    <property type="protein sequence ID" value="AAZ24628.1"/>
    <property type="molecule type" value="Genomic_DNA"/>
</dbReference>
<gene>
    <name evidence="2" type="ordered locus">CPS_1791</name>
</gene>
<dbReference type="RefSeq" id="WP_011042616.1">
    <property type="nucleotide sequence ID" value="NC_003910.7"/>
</dbReference>
<dbReference type="HOGENOM" id="CLU_2166666_0_0_6"/>
<reference evidence="2" key="1">
    <citation type="journal article" date="2005" name="Proc. Natl. Acad. Sci. U.S.A.">
        <title>The psychrophilic lifestyle as revealed by the genome sequence of Colwellia psychrerythraea 34H through genomic and proteomic analyses.</title>
        <authorList>
            <person name="Methe B.A."/>
            <person name="Nelson K.E."/>
            <person name="Deming J.W."/>
            <person name="Momen B."/>
            <person name="Melamud E."/>
            <person name="Zhang X."/>
            <person name="Moult J."/>
            <person name="Madupu R."/>
            <person name="Nelson W.C."/>
            <person name="Dodson R.J."/>
            <person name="Brinkac L.M."/>
            <person name="Daugherty S.C."/>
            <person name="Durkin A.S."/>
            <person name="DeBoy R.T."/>
            <person name="Kolonay J.F."/>
            <person name="Sullivan S.A."/>
            <person name="Zhou L."/>
            <person name="Davidsen T.M."/>
            <person name="Wu M."/>
            <person name="Huston A.L."/>
            <person name="Lewis M."/>
            <person name="Weaver B."/>
            <person name="Weidman J.F."/>
            <person name="Khouri H."/>
            <person name="Utterback T.R."/>
            <person name="Feldblyum T.V."/>
            <person name="Fraser C.M."/>
        </authorList>
    </citation>
    <scope>NUCLEOTIDE SEQUENCE [LARGE SCALE GENOMIC DNA]</scope>
    <source>
        <strain evidence="2">34H</strain>
    </source>
</reference>
<evidence type="ECO:0000313" key="3">
    <source>
        <dbReference type="Proteomes" id="UP000000547"/>
    </source>
</evidence>
<evidence type="ECO:0000313" key="2">
    <source>
        <dbReference type="EMBL" id="AAZ24628.1"/>
    </source>
</evidence>
<sequence>MKIKTILLLAATTFLTACSTPEEQAKSLIADYCDAFKSNDIDTLKTLTNDPNLAEYNLMSDSERKSTTCGKKVKKLSEDKYIFLLGDKVFSLPIVVEKVDGDFIITGVNI</sequence>
<dbReference type="Proteomes" id="UP000000547">
    <property type="component" value="Chromosome"/>
</dbReference>
<dbReference type="PROSITE" id="PS51257">
    <property type="entry name" value="PROKAR_LIPOPROTEIN"/>
    <property type="match status" value="1"/>
</dbReference>
<proteinExistence type="predicted"/>
<protein>
    <submittedName>
        <fullName evidence="2">Putative lipoprotein</fullName>
    </submittedName>
</protein>
<dbReference type="STRING" id="167879.CPS_1791"/>
<keyword evidence="2" id="KW-0449">Lipoprotein</keyword>
<feature type="signal peptide" evidence="1">
    <location>
        <begin position="1"/>
        <end position="19"/>
    </location>
</feature>
<dbReference type="AlphaFoldDB" id="Q484J3"/>
<accession>Q484J3</accession>
<keyword evidence="1" id="KW-0732">Signal</keyword>
<name>Q484J3_COLP3</name>